<feature type="chain" id="PRO_5004795519" evidence="1">
    <location>
        <begin position="20"/>
        <end position="547"/>
    </location>
</feature>
<keyword evidence="1" id="KW-0732">Signal</keyword>
<dbReference type="HOGENOM" id="CLU_020027_0_4_0"/>
<dbReference type="InterPro" id="IPR012338">
    <property type="entry name" value="Beta-lactam/transpept-like"/>
</dbReference>
<dbReference type="eggNOG" id="COG1680">
    <property type="taxonomic scope" value="Bacteria"/>
</dbReference>
<dbReference type="Proteomes" id="UP000019151">
    <property type="component" value="Chromosome"/>
</dbReference>
<evidence type="ECO:0000259" key="2">
    <source>
        <dbReference type="Pfam" id="PF00144"/>
    </source>
</evidence>
<dbReference type="RefSeq" id="WP_025410024.1">
    <property type="nucleotide sequence ID" value="NZ_CP007128.1"/>
</dbReference>
<dbReference type="InterPro" id="IPR050491">
    <property type="entry name" value="AmpC-like"/>
</dbReference>
<proteinExistence type="predicted"/>
<dbReference type="PANTHER" id="PTHR46825">
    <property type="entry name" value="D-ALANYL-D-ALANINE-CARBOXYPEPTIDASE/ENDOPEPTIDASE AMPH"/>
    <property type="match status" value="1"/>
</dbReference>
<dbReference type="SUPFAM" id="SSF56601">
    <property type="entry name" value="beta-lactamase/transpeptidase-like"/>
    <property type="match status" value="1"/>
</dbReference>
<keyword evidence="4" id="KW-1185">Reference proteome</keyword>
<dbReference type="PATRIC" id="fig|861299.3.peg.966"/>
<dbReference type="OrthoDB" id="9799367at2"/>
<evidence type="ECO:0000313" key="4">
    <source>
        <dbReference type="Proteomes" id="UP000019151"/>
    </source>
</evidence>
<organism evidence="3 4">
    <name type="scientific">Gemmatirosa kalamazoonensis</name>
    <dbReference type="NCBI Taxonomy" id="861299"/>
    <lineage>
        <taxon>Bacteria</taxon>
        <taxon>Pseudomonadati</taxon>
        <taxon>Gemmatimonadota</taxon>
        <taxon>Gemmatimonadia</taxon>
        <taxon>Gemmatimonadales</taxon>
        <taxon>Gemmatimonadaceae</taxon>
        <taxon>Gemmatirosa</taxon>
    </lineage>
</organism>
<dbReference type="EMBL" id="CP007128">
    <property type="protein sequence ID" value="AHG88488.1"/>
    <property type="molecule type" value="Genomic_DNA"/>
</dbReference>
<dbReference type="InParanoid" id="W0RGG2"/>
<gene>
    <name evidence="3" type="ORF">J421_0951</name>
</gene>
<dbReference type="FunCoup" id="W0RGG2">
    <property type="interactions" value="98"/>
</dbReference>
<dbReference type="PANTHER" id="PTHR46825:SF9">
    <property type="entry name" value="BETA-LACTAMASE-RELATED DOMAIN-CONTAINING PROTEIN"/>
    <property type="match status" value="1"/>
</dbReference>
<dbReference type="Gene3D" id="3.40.710.10">
    <property type="entry name" value="DD-peptidase/beta-lactamase superfamily"/>
    <property type="match status" value="1"/>
</dbReference>
<evidence type="ECO:0000256" key="1">
    <source>
        <dbReference type="SAM" id="SignalP"/>
    </source>
</evidence>
<sequence length="547" mass="58215">MRLHRLAALLLLGSPVISAAQGVDTTKVDAILARRGSAPAPGCALAVGRDGRVAYAKGYGLASIEHGVAIGPRTVFDIGSVSKQFTAASLLLLARDGTLSLDDDVRRWIPELPDLGHTTLRQLLHHTSGWRDYLDLMSFAGWDDRDHTTDRDALDALRRVRALNFPPDSAFRYSNTGYFLLSEVVRRAGGRGLDAVAATGLFAPLGMADTHYLTDAREVIPRKATGYARADSGRWTIAMSDWEQIGDGGVQTTVLDLLKWAAELDHPRVLGDSLVRLMETSGRLGDGTPTHYGFGLFVDQYRGVTRVEHGGSWAGYRASILRLPRVDVAVICNTGGADNPSALALRVADLWLDADGVPPAARPGAAFVARAVSAEGADALAAYAGTFTDGALALTRLAAVPGTLAIAQPATGRAVRALLPLGAGRFADTVSGIEYRVSASELTMLAPDVPPARLTRMPPAATLDAAALRAYAGRYASDEANVAWTVAVRDGRLTVVPPRGDPIPLTPLFRDGFAGPGRVRFLRDASGRVTALTVTTRGVQAMRFERR</sequence>
<reference evidence="3 4" key="1">
    <citation type="journal article" date="2014" name="Genome Announc.">
        <title>Genome Sequence and Methylome of Soil Bacterium Gemmatirosa kalamazoonensis KBS708T, a Member of the Rarely Cultivated Gemmatimonadetes Phylum.</title>
        <authorList>
            <person name="Debruyn J.M."/>
            <person name="Radosevich M."/>
            <person name="Wommack K.E."/>
            <person name="Polson S.W."/>
            <person name="Hauser L.J."/>
            <person name="Fawaz M.N."/>
            <person name="Korlach J."/>
            <person name="Tsai Y.C."/>
        </authorList>
    </citation>
    <scope>NUCLEOTIDE SEQUENCE [LARGE SCALE GENOMIC DNA]</scope>
    <source>
        <strain evidence="3 4">KBS708</strain>
    </source>
</reference>
<dbReference type="STRING" id="861299.J421_0951"/>
<evidence type="ECO:0000313" key="3">
    <source>
        <dbReference type="EMBL" id="AHG88488.1"/>
    </source>
</evidence>
<feature type="signal peptide" evidence="1">
    <location>
        <begin position="1"/>
        <end position="19"/>
    </location>
</feature>
<name>W0RGG2_9BACT</name>
<protein>
    <submittedName>
        <fullName evidence="3">Beta-lactamase</fullName>
    </submittedName>
</protein>
<accession>W0RGG2</accession>
<dbReference type="InterPro" id="IPR001466">
    <property type="entry name" value="Beta-lactam-related"/>
</dbReference>
<dbReference type="Pfam" id="PF00144">
    <property type="entry name" value="Beta-lactamase"/>
    <property type="match status" value="1"/>
</dbReference>
<dbReference type="AlphaFoldDB" id="W0RGG2"/>
<feature type="domain" description="Beta-lactamase-related" evidence="2">
    <location>
        <begin position="38"/>
        <end position="334"/>
    </location>
</feature>
<dbReference type="KEGG" id="gba:J421_0951"/>